<evidence type="ECO:0000256" key="1">
    <source>
        <dbReference type="SAM" id="Coils"/>
    </source>
</evidence>
<proteinExistence type="predicted"/>
<keyword evidence="1" id="KW-0175">Coiled coil</keyword>
<protein>
    <submittedName>
        <fullName evidence="2">Uncharacterized protein</fullName>
    </submittedName>
</protein>
<evidence type="ECO:0000313" key="4">
    <source>
        <dbReference type="Proteomes" id="UP000663832"/>
    </source>
</evidence>
<dbReference type="PANTHER" id="PTHR28309">
    <property type="entry name" value="REQUIRED FOR EXCISION 1-B DOMAIN-CONTAINING PROTEIN"/>
    <property type="match status" value="1"/>
</dbReference>
<dbReference type="Pfam" id="PF14966">
    <property type="entry name" value="DNA_repr_REX1B"/>
    <property type="match status" value="1"/>
</dbReference>
<feature type="coiled-coil region" evidence="1">
    <location>
        <begin position="84"/>
        <end position="141"/>
    </location>
</feature>
<gene>
    <name evidence="2" type="ORF">BJG266_LOCUS26372</name>
    <name evidence="3" type="ORF">QVE165_LOCUS62669</name>
</gene>
<dbReference type="InterPro" id="IPR039491">
    <property type="entry name" value="REX1-B"/>
</dbReference>
<evidence type="ECO:0000313" key="2">
    <source>
        <dbReference type="EMBL" id="CAF1191718.1"/>
    </source>
</evidence>
<accession>A0A814VS16</accession>
<dbReference type="PANTHER" id="PTHR28309:SF1">
    <property type="entry name" value="REQUIRED FOR EXCISION 1-B DOMAIN-CONTAINING PROTEIN"/>
    <property type="match status" value="1"/>
</dbReference>
<reference evidence="2" key="1">
    <citation type="submission" date="2021-02" db="EMBL/GenBank/DDBJ databases">
        <authorList>
            <person name="Nowell W R."/>
        </authorList>
    </citation>
    <scope>NUCLEOTIDE SEQUENCE</scope>
</reference>
<comment type="caution">
    <text evidence="2">The sequence shown here is derived from an EMBL/GenBank/DDBJ whole genome shotgun (WGS) entry which is preliminary data.</text>
</comment>
<dbReference type="Proteomes" id="UP000663832">
    <property type="component" value="Unassembled WGS sequence"/>
</dbReference>
<dbReference type="OrthoDB" id="434723at2759"/>
<evidence type="ECO:0000313" key="5">
    <source>
        <dbReference type="Proteomes" id="UP000663877"/>
    </source>
</evidence>
<name>A0A814VS16_9BILA</name>
<evidence type="ECO:0000313" key="3">
    <source>
        <dbReference type="EMBL" id="CAF1657946.1"/>
    </source>
</evidence>
<dbReference type="Proteomes" id="UP000663877">
    <property type="component" value="Unassembled WGS sequence"/>
</dbReference>
<keyword evidence="4" id="KW-1185">Reference proteome</keyword>
<organism evidence="2 5">
    <name type="scientific">Adineta steineri</name>
    <dbReference type="NCBI Taxonomy" id="433720"/>
    <lineage>
        <taxon>Eukaryota</taxon>
        <taxon>Metazoa</taxon>
        <taxon>Spiralia</taxon>
        <taxon>Gnathifera</taxon>
        <taxon>Rotifera</taxon>
        <taxon>Eurotatoria</taxon>
        <taxon>Bdelloidea</taxon>
        <taxon>Adinetida</taxon>
        <taxon>Adinetidae</taxon>
        <taxon>Adineta</taxon>
    </lineage>
</organism>
<dbReference type="EMBL" id="CAJNOM010004685">
    <property type="protein sequence ID" value="CAF1657946.1"/>
    <property type="molecule type" value="Genomic_DNA"/>
</dbReference>
<dbReference type="AlphaFoldDB" id="A0A814VS16"/>
<sequence length="150" mass="18064">METIDNSEININECNINELLPTLFRLQSQRCLTYQRLHDAQIMFFTTHNFPAFQNFLSDITIIFARISEEVLSIKKRLEDKKLIYKHIEQLQDYEQKKLQLTNELFLAKVEKKNDDIENINEKLTELIHNINEILEELRYDQEDFIQIET</sequence>
<dbReference type="EMBL" id="CAJNOI010000219">
    <property type="protein sequence ID" value="CAF1191718.1"/>
    <property type="molecule type" value="Genomic_DNA"/>
</dbReference>